<dbReference type="AlphaFoldDB" id="A0A9W4CH85"/>
<evidence type="ECO:0000313" key="4">
    <source>
        <dbReference type="Proteomes" id="UP001153719"/>
    </source>
</evidence>
<dbReference type="SUPFAM" id="SSF53613">
    <property type="entry name" value="Ribokinase-like"/>
    <property type="match status" value="1"/>
</dbReference>
<keyword evidence="4" id="KW-1185">Reference proteome</keyword>
<name>A0A9W4CH85_9CYAN</name>
<proteinExistence type="predicted"/>
<dbReference type="Gene3D" id="3.40.1190.20">
    <property type="match status" value="1"/>
</dbReference>
<dbReference type="KEGG" id="ppsu:NO713_01435"/>
<organism evidence="3 4">
    <name type="scientific">Planktothrix pseudagardhii</name>
    <dbReference type="NCBI Taxonomy" id="132604"/>
    <lineage>
        <taxon>Bacteria</taxon>
        <taxon>Bacillati</taxon>
        <taxon>Cyanobacteriota</taxon>
        <taxon>Cyanophyceae</taxon>
        <taxon>Oscillatoriophycideae</taxon>
        <taxon>Oscillatoriales</taxon>
        <taxon>Microcoleaceae</taxon>
        <taxon>Planktothrix</taxon>
    </lineage>
</organism>
<sequence length="81" mass="8828">MLGLIATSSTSLELKSLITSQTHGTGFTLVATIVANLCLKKDIFLTVQQSKLYVTSALEYSLTIGKGQGFVRHFYPFFPLA</sequence>
<keyword evidence="3" id="KW-0418">Kinase</keyword>
<protein>
    <submittedName>
        <fullName evidence="3">Hydroxymethylpyrimidine/phosphomethylpyrimidine kinase</fullName>
        <ecNumber evidence="3">2.7.1.49</ecNumber>
    </submittedName>
</protein>
<reference evidence="3" key="1">
    <citation type="submission" date="2020-09" db="EMBL/GenBank/DDBJ databases">
        <authorList>
            <person name="Blom J."/>
        </authorList>
    </citation>
    <scope>NUCLEOTIDE SEQUENCE</scope>
    <source>
        <strain evidence="3">No.713</strain>
    </source>
</reference>
<dbReference type="InterPro" id="IPR013749">
    <property type="entry name" value="PM/HMP-P_kinase-1"/>
</dbReference>
<dbReference type="GO" id="GO:0008902">
    <property type="term" value="F:hydroxymethylpyrimidine kinase activity"/>
    <property type="evidence" value="ECO:0007669"/>
    <property type="project" value="UniProtKB-EC"/>
</dbReference>
<evidence type="ECO:0000256" key="1">
    <source>
        <dbReference type="ARBA" id="ARBA00022977"/>
    </source>
</evidence>
<feature type="domain" description="Pyridoxamine kinase/Phosphomethylpyrimidine kinase" evidence="2">
    <location>
        <begin position="9"/>
        <end position="71"/>
    </location>
</feature>
<dbReference type="GO" id="GO:0008972">
    <property type="term" value="F:phosphomethylpyrimidine kinase activity"/>
    <property type="evidence" value="ECO:0007669"/>
    <property type="project" value="TreeGrafter"/>
</dbReference>
<dbReference type="PANTHER" id="PTHR20858:SF17">
    <property type="entry name" value="HYDROXYMETHYLPYRIMIDINE_PHOSPHOMETHYLPYRIMIDINE KINASE THI20-RELATED"/>
    <property type="match status" value="1"/>
</dbReference>
<dbReference type="Pfam" id="PF08543">
    <property type="entry name" value="Phos_pyr_kin"/>
    <property type="match status" value="1"/>
</dbReference>
<evidence type="ECO:0000313" key="3">
    <source>
        <dbReference type="EMBL" id="CAD5933379.1"/>
    </source>
</evidence>
<gene>
    <name evidence="3" type="primary">thiD</name>
    <name evidence="3" type="ORF">NO713_01435</name>
</gene>
<dbReference type="EC" id="2.7.1.49" evidence="3"/>
<dbReference type="PANTHER" id="PTHR20858">
    <property type="entry name" value="PHOSPHOMETHYLPYRIMIDINE KINASE"/>
    <property type="match status" value="1"/>
</dbReference>
<keyword evidence="3" id="KW-0808">Transferase</keyword>
<dbReference type="InterPro" id="IPR029056">
    <property type="entry name" value="Ribokinase-like"/>
</dbReference>
<keyword evidence="1" id="KW-0784">Thiamine biosynthesis</keyword>
<dbReference type="GO" id="GO:0009228">
    <property type="term" value="P:thiamine biosynthetic process"/>
    <property type="evidence" value="ECO:0007669"/>
    <property type="project" value="UniProtKB-KW"/>
</dbReference>
<evidence type="ECO:0000259" key="2">
    <source>
        <dbReference type="Pfam" id="PF08543"/>
    </source>
</evidence>
<dbReference type="EMBL" id="LR882967">
    <property type="protein sequence ID" value="CAD5933379.1"/>
    <property type="molecule type" value="Genomic_DNA"/>
</dbReference>
<dbReference type="Proteomes" id="UP001153719">
    <property type="component" value="Chromosome"/>
</dbReference>
<dbReference type="RefSeq" id="WP_367997171.1">
    <property type="nucleotide sequence ID" value="NZ_LR882967.1"/>
</dbReference>
<dbReference type="GO" id="GO:0005829">
    <property type="term" value="C:cytosol"/>
    <property type="evidence" value="ECO:0007669"/>
    <property type="project" value="TreeGrafter"/>
</dbReference>
<accession>A0A9W4CH85</accession>